<dbReference type="EMBL" id="JAODUP010001156">
    <property type="protein sequence ID" value="KAK2141131.1"/>
    <property type="molecule type" value="Genomic_DNA"/>
</dbReference>
<comment type="similarity">
    <text evidence="1 6">Belongs to the methyltransferase superfamily.</text>
</comment>
<dbReference type="InterPro" id="IPR024160">
    <property type="entry name" value="BIN3_SAM-bd_dom"/>
</dbReference>
<dbReference type="InterPro" id="IPR039772">
    <property type="entry name" value="Bin3-like"/>
</dbReference>
<dbReference type="PANTHER" id="PTHR12315:SF1">
    <property type="entry name" value="RNA 5'-MONOPHOSPHATE METHYLTRANSFERASE"/>
    <property type="match status" value="1"/>
</dbReference>
<dbReference type="Pfam" id="PF06859">
    <property type="entry name" value="Bin3"/>
    <property type="match status" value="1"/>
</dbReference>
<protein>
    <recommendedName>
        <fullName evidence="6">RNA methyltransferase</fullName>
        <ecNumber evidence="6">2.1.1.-</ecNumber>
    </recommendedName>
</protein>
<dbReference type="SUPFAM" id="SSF53335">
    <property type="entry name" value="S-adenosyl-L-methionine-dependent methyltransferases"/>
    <property type="match status" value="1"/>
</dbReference>
<dbReference type="AlphaFoldDB" id="A0AAD9MRG7"/>
<dbReference type="GO" id="GO:2000632">
    <property type="term" value="P:negative regulation of pre-miRNA processing"/>
    <property type="evidence" value="ECO:0007669"/>
    <property type="project" value="TreeGrafter"/>
</dbReference>
<evidence type="ECO:0000256" key="4">
    <source>
        <dbReference type="ARBA" id="ARBA00022691"/>
    </source>
</evidence>
<name>A0AAD9MRG7_9ANNE</name>
<evidence type="ECO:0000256" key="2">
    <source>
        <dbReference type="ARBA" id="ARBA00022603"/>
    </source>
</evidence>
<proteinExistence type="inferred from homology"/>
<dbReference type="EC" id="2.1.1.-" evidence="6"/>
<dbReference type="GO" id="GO:0008171">
    <property type="term" value="F:O-methyltransferase activity"/>
    <property type="evidence" value="ECO:0007669"/>
    <property type="project" value="UniProtKB-UniRule"/>
</dbReference>
<keyword evidence="4 5" id="KW-0949">S-adenosyl-L-methionine</keyword>
<accession>A0AAD9MRG7</accession>
<feature type="domain" description="Bin3-type SAM" evidence="7">
    <location>
        <begin position="1"/>
        <end position="198"/>
    </location>
</feature>
<evidence type="ECO:0000313" key="8">
    <source>
        <dbReference type="EMBL" id="KAK2141131.1"/>
    </source>
</evidence>
<evidence type="ECO:0000256" key="1">
    <source>
        <dbReference type="ARBA" id="ARBA00008361"/>
    </source>
</evidence>
<evidence type="ECO:0000259" key="7">
    <source>
        <dbReference type="PROSITE" id="PS51515"/>
    </source>
</evidence>
<evidence type="ECO:0000313" key="9">
    <source>
        <dbReference type="Proteomes" id="UP001208570"/>
    </source>
</evidence>
<dbReference type="PROSITE" id="PS51515">
    <property type="entry name" value="BIN3_SAM"/>
    <property type="match status" value="1"/>
</dbReference>
<evidence type="ECO:0000256" key="3">
    <source>
        <dbReference type="ARBA" id="ARBA00022679"/>
    </source>
</evidence>
<organism evidence="8 9">
    <name type="scientific">Paralvinella palmiformis</name>
    <dbReference type="NCBI Taxonomy" id="53620"/>
    <lineage>
        <taxon>Eukaryota</taxon>
        <taxon>Metazoa</taxon>
        <taxon>Spiralia</taxon>
        <taxon>Lophotrochozoa</taxon>
        <taxon>Annelida</taxon>
        <taxon>Polychaeta</taxon>
        <taxon>Sedentaria</taxon>
        <taxon>Canalipalpata</taxon>
        <taxon>Terebellida</taxon>
        <taxon>Terebelliformia</taxon>
        <taxon>Alvinellidae</taxon>
        <taxon>Paralvinella</taxon>
    </lineage>
</organism>
<dbReference type="PANTHER" id="PTHR12315">
    <property type="entry name" value="BICOID-INTERACTING PROTEIN RELATED"/>
    <property type="match status" value="1"/>
</dbReference>
<keyword evidence="2 6" id="KW-0489">Methyltransferase</keyword>
<dbReference type="Proteomes" id="UP001208570">
    <property type="component" value="Unassembled WGS sequence"/>
</dbReference>
<dbReference type="GO" id="GO:0005737">
    <property type="term" value="C:cytoplasm"/>
    <property type="evidence" value="ECO:0007669"/>
    <property type="project" value="TreeGrafter"/>
</dbReference>
<keyword evidence="3 6" id="KW-0808">Transferase</keyword>
<dbReference type="GO" id="GO:0032259">
    <property type="term" value="P:methylation"/>
    <property type="evidence" value="ECO:0007669"/>
    <property type="project" value="UniProtKB-KW"/>
</dbReference>
<evidence type="ECO:0000256" key="5">
    <source>
        <dbReference type="PROSITE-ProRule" id="PRU00848"/>
    </source>
</evidence>
<dbReference type="InterPro" id="IPR010675">
    <property type="entry name" value="Bin3_C"/>
</dbReference>
<sequence>MAKVGQPGAAPLGNFINYYDFNPADRRINFLPKELLSTLLLTQRKEIIILDIGCNSGVNLTINWIDILNNDDRHSVIGHFLEEHNRSAFDLVTCFSVTLWIHINHGDEVFRNFLKILSDASDYLMLEPQPWKCYKSAVRRMTKLGCEEFQYFKTLQWNRNIVDNIIEHLTSECGMKMMNVFGTTTWDRKIFLLKNMNSEVKKMICLENRSK</sequence>
<evidence type="ECO:0000256" key="6">
    <source>
        <dbReference type="RuleBase" id="RU367087"/>
    </source>
</evidence>
<dbReference type="GO" id="GO:0008173">
    <property type="term" value="F:RNA methyltransferase activity"/>
    <property type="evidence" value="ECO:0007669"/>
    <property type="project" value="UniProtKB-UniRule"/>
</dbReference>
<comment type="caution">
    <text evidence="8">The sequence shown here is derived from an EMBL/GenBank/DDBJ whole genome shotgun (WGS) entry which is preliminary data.</text>
</comment>
<reference evidence="8" key="1">
    <citation type="journal article" date="2023" name="Mol. Biol. Evol.">
        <title>Third-Generation Sequencing Reveals the Adaptive Role of the Epigenome in Three Deep-Sea Polychaetes.</title>
        <authorList>
            <person name="Perez M."/>
            <person name="Aroh O."/>
            <person name="Sun Y."/>
            <person name="Lan Y."/>
            <person name="Juniper S.K."/>
            <person name="Young C.R."/>
            <person name="Angers B."/>
            <person name="Qian P.Y."/>
        </authorList>
    </citation>
    <scope>NUCLEOTIDE SEQUENCE</scope>
    <source>
        <strain evidence="8">P08H-3</strain>
    </source>
</reference>
<keyword evidence="9" id="KW-1185">Reference proteome</keyword>
<dbReference type="InterPro" id="IPR029063">
    <property type="entry name" value="SAM-dependent_MTases_sf"/>
</dbReference>
<dbReference type="Gene3D" id="3.40.50.150">
    <property type="entry name" value="Vaccinia Virus protein VP39"/>
    <property type="match status" value="1"/>
</dbReference>
<gene>
    <name evidence="8" type="ORF">LSH36_1156g00060</name>
</gene>